<dbReference type="GO" id="GO:0007165">
    <property type="term" value="P:signal transduction"/>
    <property type="evidence" value="ECO:0007669"/>
    <property type="project" value="InterPro"/>
</dbReference>
<dbReference type="Gene3D" id="1.10.533.10">
    <property type="entry name" value="Death Domain, Fas"/>
    <property type="match status" value="1"/>
</dbReference>
<protein>
    <recommendedName>
        <fullName evidence="2">Death domain-containing protein</fullName>
    </recommendedName>
</protein>
<feature type="domain" description="Death" evidence="2">
    <location>
        <begin position="108"/>
        <end position="189"/>
    </location>
</feature>
<dbReference type="OrthoDB" id="535509at2759"/>
<keyword evidence="4" id="KW-1185">Reference proteome</keyword>
<evidence type="ECO:0000256" key="1">
    <source>
        <dbReference type="SAM" id="MobiDB-lite"/>
    </source>
</evidence>
<gene>
    <name evidence="3" type="ORF">DGAL_LOCUS12851</name>
</gene>
<evidence type="ECO:0000259" key="2">
    <source>
        <dbReference type="PROSITE" id="PS50017"/>
    </source>
</evidence>
<dbReference type="CDD" id="cd01670">
    <property type="entry name" value="Death"/>
    <property type="match status" value="1"/>
</dbReference>
<organism evidence="3 4">
    <name type="scientific">Daphnia galeata</name>
    <dbReference type="NCBI Taxonomy" id="27404"/>
    <lineage>
        <taxon>Eukaryota</taxon>
        <taxon>Metazoa</taxon>
        <taxon>Ecdysozoa</taxon>
        <taxon>Arthropoda</taxon>
        <taxon>Crustacea</taxon>
        <taxon>Branchiopoda</taxon>
        <taxon>Diplostraca</taxon>
        <taxon>Cladocera</taxon>
        <taxon>Anomopoda</taxon>
        <taxon>Daphniidae</taxon>
        <taxon>Daphnia</taxon>
    </lineage>
</organism>
<sequence>MAYYSNQNKTSFSTILTNDNPEQTPKNLKDTIKAKINRRNLSAAPFYLNGAIQIQNASNVHLGNSVSIGSNPNLGIQKPVESKPELTPEMTALFENGDEVTNLHRLAVDNHIGSDWRFLGKELAGFSNGQMDQLEEPFKANQYPFREVIYQMLLMWEGHCESRPTIGMLATALWKCKMYSAFISLFEGINKACQK</sequence>
<reference evidence="3" key="1">
    <citation type="submission" date="2021-11" db="EMBL/GenBank/DDBJ databases">
        <authorList>
            <person name="Schell T."/>
        </authorList>
    </citation>
    <scope>NUCLEOTIDE SEQUENCE</scope>
    <source>
        <strain evidence="3">M5</strain>
    </source>
</reference>
<feature type="region of interest" description="Disordered" evidence="1">
    <location>
        <begin position="1"/>
        <end position="26"/>
    </location>
</feature>
<proteinExistence type="predicted"/>
<dbReference type="EMBL" id="CAKKLH010000292">
    <property type="protein sequence ID" value="CAH0109374.1"/>
    <property type="molecule type" value="Genomic_DNA"/>
</dbReference>
<dbReference type="Proteomes" id="UP000789390">
    <property type="component" value="Unassembled WGS sequence"/>
</dbReference>
<dbReference type="Pfam" id="PF00531">
    <property type="entry name" value="Death"/>
    <property type="match status" value="1"/>
</dbReference>
<comment type="caution">
    <text evidence="3">The sequence shown here is derived from an EMBL/GenBank/DDBJ whole genome shotgun (WGS) entry which is preliminary data.</text>
</comment>
<evidence type="ECO:0000313" key="3">
    <source>
        <dbReference type="EMBL" id="CAH0109374.1"/>
    </source>
</evidence>
<dbReference type="InterPro" id="IPR000488">
    <property type="entry name" value="Death_dom"/>
</dbReference>
<evidence type="ECO:0000313" key="4">
    <source>
        <dbReference type="Proteomes" id="UP000789390"/>
    </source>
</evidence>
<dbReference type="AlphaFoldDB" id="A0A8J2WN41"/>
<name>A0A8J2WN41_9CRUS</name>
<dbReference type="SUPFAM" id="SSF47986">
    <property type="entry name" value="DEATH domain"/>
    <property type="match status" value="1"/>
</dbReference>
<dbReference type="InterPro" id="IPR011029">
    <property type="entry name" value="DEATH-like_dom_sf"/>
</dbReference>
<dbReference type="PROSITE" id="PS50017">
    <property type="entry name" value="DEATH_DOMAIN"/>
    <property type="match status" value="1"/>
</dbReference>
<accession>A0A8J2WN41</accession>